<organism evidence="1 2">
    <name type="scientific">Thauera phenolivorans</name>
    <dbReference type="NCBI Taxonomy" id="1792543"/>
    <lineage>
        <taxon>Bacteria</taxon>
        <taxon>Pseudomonadati</taxon>
        <taxon>Pseudomonadota</taxon>
        <taxon>Betaproteobacteria</taxon>
        <taxon>Rhodocyclales</taxon>
        <taxon>Zoogloeaceae</taxon>
        <taxon>Thauera</taxon>
    </lineage>
</organism>
<reference evidence="1 2" key="1">
    <citation type="journal article" date="2020" name="Biotechnol. Biofuels">
        <title>New insights from the biogas microbiome by comprehensive genome-resolved metagenomics of nearly 1600 species originating from multiple anaerobic digesters.</title>
        <authorList>
            <person name="Campanaro S."/>
            <person name="Treu L."/>
            <person name="Rodriguez-R L.M."/>
            <person name="Kovalovszki A."/>
            <person name="Ziels R.M."/>
            <person name="Maus I."/>
            <person name="Zhu X."/>
            <person name="Kougias P.G."/>
            <person name="Basile A."/>
            <person name="Luo G."/>
            <person name="Schluter A."/>
            <person name="Konstantinidis K.T."/>
            <person name="Angelidaki I."/>
        </authorList>
    </citation>
    <scope>NUCLEOTIDE SEQUENCE [LARGE SCALE GENOMIC DNA]</scope>
    <source>
        <strain evidence="1">AS06rmzACSIP_256</strain>
    </source>
</reference>
<sequence length="30" mass="3279">AGRAEALMRSHIRSGREALARIDDGRERAG</sequence>
<proteinExistence type="predicted"/>
<protein>
    <submittedName>
        <fullName evidence="1">GntR family transcriptional regulator</fullName>
    </submittedName>
</protein>
<gene>
    <name evidence="1" type="ORF">GX576_11650</name>
</gene>
<name>A0A7X7LXH8_9RHOO</name>
<feature type="non-terminal residue" evidence="1">
    <location>
        <position position="1"/>
    </location>
</feature>
<evidence type="ECO:0000313" key="2">
    <source>
        <dbReference type="Proteomes" id="UP000536534"/>
    </source>
</evidence>
<evidence type="ECO:0000313" key="1">
    <source>
        <dbReference type="EMBL" id="NLF55027.1"/>
    </source>
</evidence>
<dbReference type="AlphaFoldDB" id="A0A7X7LXH8"/>
<dbReference type="EMBL" id="JAAYYV010000314">
    <property type="protein sequence ID" value="NLF55027.1"/>
    <property type="molecule type" value="Genomic_DNA"/>
</dbReference>
<accession>A0A7X7LXH8</accession>
<comment type="caution">
    <text evidence="1">The sequence shown here is derived from an EMBL/GenBank/DDBJ whole genome shotgun (WGS) entry which is preliminary data.</text>
</comment>
<dbReference type="Proteomes" id="UP000536534">
    <property type="component" value="Unassembled WGS sequence"/>
</dbReference>